<keyword evidence="1" id="KW-1133">Transmembrane helix</keyword>
<keyword evidence="1" id="KW-0812">Transmembrane</keyword>
<comment type="caution">
    <text evidence="2">The sequence shown here is derived from an EMBL/GenBank/DDBJ whole genome shotgun (WGS) entry which is preliminary data.</text>
</comment>
<reference evidence="2" key="1">
    <citation type="submission" date="2024-06" db="EMBL/GenBank/DDBJ databases">
        <title>Genome sequence of Vogesella sp. MAHUQ-64.</title>
        <authorList>
            <person name="Huq M.A."/>
        </authorList>
    </citation>
    <scope>NUCLEOTIDE SEQUENCE</scope>
    <source>
        <strain evidence="2">MAHUQ-64</strain>
    </source>
</reference>
<feature type="transmembrane region" description="Helical" evidence="1">
    <location>
        <begin position="74"/>
        <end position="93"/>
    </location>
</feature>
<name>A0ABV1M168_9NEIS</name>
<gene>
    <name evidence="2" type="ORF">ABNW52_05015</name>
</gene>
<accession>A0ABV1M168</accession>
<sequence>MPAPLPPPIPAGVGYHLLQLLTLLSSLTAWLAPLWIRQLYCENFGCIGIGVLWLCWLLAVLLGAGLSWQRGKVWWWRWPGLLLLWGAGWLYHLRR</sequence>
<evidence type="ECO:0000313" key="3">
    <source>
        <dbReference type="Proteomes" id="UP001433638"/>
    </source>
</evidence>
<feature type="transmembrane region" description="Helical" evidence="1">
    <location>
        <begin position="12"/>
        <end position="32"/>
    </location>
</feature>
<feature type="transmembrane region" description="Helical" evidence="1">
    <location>
        <begin position="44"/>
        <end position="68"/>
    </location>
</feature>
<dbReference type="EMBL" id="JBEFLD010000002">
    <property type="protein sequence ID" value="MEQ6289974.1"/>
    <property type="molecule type" value="Genomic_DNA"/>
</dbReference>
<proteinExistence type="predicted"/>
<evidence type="ECO:0000313" key="2">
    <source>
        <dbReference type="EMBL" id="MEQ6289974.1"/>
    </source>
</evidence>
<dbReference type="Proteomes" id="UP001433638">
    <property type="component" value="Unassembled WGS sequence"/>
</dbReference>
<dbReference type="RefSeq" id="WP_349584860.1">
    <property type="nucleotide sequence ID" value="NZ_JBEFLD010000002.1"/>
</dbReference>
<evidence type="ECO:0000256" key="1">
    <source>
        <dbReference type="SAM" id="Phobius"/>
    </source>
</evidence>
<organism evidence="2 3">
    <name type="scientific">Vogesella oryzagri</name>
    <dbReference type="NCBI Taxonomy" id="3160864"/>
    <lineage>
        <taxon>Bacteria</taxon>
        <taxon>Pseudomonadati</taxon>
        <taxon>Pseudomonadota</taxon>
        <taxon>Betaproteobacteria</taxon>
        <taxon>Neisseriales</taxon>
        <taxon>Chromobacteriaceae</taxon>
        <taxon>Vogesella</taxon>
    </lineage>
</organism>
<keyword evidence="3" id="KW-1185">Reference proteome</keyword>
<evidence type="ECO:0008006" key="4">
    <source>
        <dbReference type="Google" id="ProtNLM"/>
    </source>
</evidence>
<protein>
    <recommendedName>
        <fullName evidence="4">DUF3325 domain-containing protein</fullName>
    </recommendedName>
</protein>
<keyword evidence="1" id="KW-0472">Membrane</keyword>